<dbReference type="EMBL" id="AP023287">
    <property type="protein sequence ID" value="BCI55445.1"/>
    <property type="molecule type" value="Genomic_DNA"/>
</dbReference>
<feature type="chain" id="PRO_5038797935" description="Secreted protein" evidence="1">
    <location>
        <begin position="24"/>
        <end position="190"/>
    </location>
</feature>
<proteinExistence type="predicted"/>
<dbReference type="RefSeq" id="WP_185293155.1">
    <property type="nucleotide sequence ID" value="NZ_AP023287.1"/>
</dbReference>
<keyword evidence="1" id="KW-0732">Signal</keyword>
<evidence type="ECO:0000313" key="3">
    <source>
        <dbReference type="Proteomes" id="UP000515734"/>
    </source>
</evidence>
<sequence length="190" mass="19901">MNRLAAVGAAALLTALVPQPATAVAAANSAVSSIAVDPATTIEMHVNADCVGNRCSFDTTANLLTPGGPTGFPGDAWSRQTITLRSNDRNVWQEAEYSAPSGTPREVKGANHNNVLSKMYKSLRDVEISVTSFGGGPIERYRVDGSSMPTEWTTGQPATRAAFIVCSHIQVVYGGVNLTTPDACAQTTFG</sequence>
<gene>
    <name evidence="2" type="ORF">NIIDNTM18_47230</name>
</gene>
<reference evidence="2 3" key="1">
    <citation type="submission" date="2020-07" db="EMBL/GenBank/DDBJ databases">
        <title>Complete genome sequence of Mycolicibacterium litorale like strain isolated from cardiac implantable electronic device infection.</title>
        <authorList>
            <person name="Fukano H."/>
            <person name="Miyama H."/>
            <person name="Hoshino Y."/>
        </authorList>
    </citation>
    <scope>NUCLEOTIDE SEQUENCE [LARGE SCALE GENOMIC DNA]</scope>
    <source>
        <strain evidence="2 3">NIIDNTM18</strain>
    </source>
</reference>
<protein>
    <recommendedName>
        <fullName evidence="4">Secreted protein</fullName>
    </recommendedName>
</protein>
<evidence type="ECO:0008006" key="4">
    <source>
        <dbReference type="Google" id="ProtNLM"/>
    </source>
</evidence>
<dbReference type="AlphaFoldDB" id="A0A6S6PAE2"/>
<feature type="signal peptide" evidence="1">
    <location>
        <begin position="1"/>
        <end position="23"/>
    </location>
</feature>
<accession>A0A6S6PAE2</accession>
<name>A0A6S6PAE2_9MYCO</name>
<evidence type="ECO:0000256" key="1">
    <source>
        <dbReference type="SAM" id="SignalP"/>
    </source>
</evidence>
<organism evidence="2 3">
    <name type="scientific">Mycolicibacterium litorale</name>
    <dbReference type="NCBI Taxonomy" id="758802"/>
    <lineage>
        <taxon>Bacteria</taxon>
        <taxon>Bacillati</taxon>
        <taxon>Actinomycetota</taxon>
        <taxon>Actinomycetes</taxon>
        <taxon>Mycobacteriales</taxon>
        <taxon>Mycobacteriaceae</taxon>
        <taxon>Mycolicibacterium</taxon>
    </lineage>
</organism>
<dbReference type="Proteomes" id="UP000515734">
    <property type="component" value="Chromosome"/>
</dbReference>
<evidence type="ECO:0000313" key="2">
    <source>
        <dbReference type="EMBL" id="BCI55445.1"/>
    </source>
</evidence>